<evidence type="ECO:0000259" key="2">
    <source>
        <dbReference type="Pfam" id="PF07762"/>
    </source>
</evidence>
<dbReference type="Pfam" id="PF07762">
    <property type="entry name" value="DUF1618"/>
    <property type="match status" value="2"/>
</dbReference>
<dbReference type="Gramene" id="TraesCS1B03G1059300.1">
    <property type="protein sequence ID" value="TraesCS1B03G1059300.1.CDS"/>
    <property type="gene ID" value="TraesCS1B03G1059300"/>
</dbReference>
<reference evidence="4" key="2">
    <citation type="submission" date="2018-10" db="UniProtKB">
        <authorList>
            <consortium name="EnsemblPlants"/>
        </authorList>
    </citation>
    <scope>IDENTIFICATION</scope>
</reference>
<accession>A0A3B5Z311</accession>
<dbReference type="InterPro" id="IPR057202">
    <property type="entry name" value="DUF7880"/>
</dbReference>
<evidence type="ECO:0000313" key="5">
    <source>
        <dbReference type="Proteomes" id="UP000019116"/>
    </source>
</evidence>
<evidence type="ECO:0000313" key="4">
    <source>
        <dbReference type="EnsemblPlants" id="TraesCS1B02G391100.1"/>
    </source>
</evidence>
<dbReference type="Proteomes" id="UP000019116">
    <property type="component" value="Chromosome 1B"/>
</dbReference>
<feature type="domain" description="DUF1618" evidence="2">
    <location>
        <begin position="211"/>
        <end position="349"/>
    </location>
</feature>
<dbReference type="AlphaFoldDB" id="A0A3B5Z311"/>
<protein>
    <recommendedName>
        <fullName evidence="6">DUF1618 domain-containing protein</fullName>
    </recommendedName>
</protein>
<dbReference type="STRING" id="4565.A0A3B5Z311"/>
<feature type="domain" description="DUF7880" evidence="3">
    <location>
        <begin position="980"/>
        <end position="1102"/>
    </location>
</feature>
<dbReference type="Pfam" id="PF25306">
    <property type="entry name" value="DUF7880"/>
    <property type="match status" value="2"/>
</dbReference>
<sequence>MEPYAAGSTSRRSGSPDWVLLHRSARFSDLQNSTTVKSKTRDGQAVEVSFWLVHPPGVSYFSVHCPCLNEDDFASEPCVICAEAALVLFRVTLNIPGNWTSTHHFVYRAGPGEPALHLLPDPNPNFAVSSAAALEFGLLPFHDEHYAVVFLNRHFTKYGTWHFVVDLFSSKDQAWSTKLAFLGLLSDSVLELLASHVSCKQIVVGSSSLGWVDLLRGILLLRNPSDKYPMIEYISFPVSRPCITVNEGYTAQRFRDVACCHNLIKFVDIEFHDRGCSRDKGWKASTWNMNIFWNEWRPRLTVEVADILVHPSYDALLPELRDHETQKVDLRKLITHTPTLSMYEDDFLYITCKVNDEDHKAWVIAVDMKLEAVVAVAPFPAKQGNLMPVYYPCAFPKHLNITPGLDVANPVRKYFKGMDAAKCALEILWTQDWLRELDEWLEFEGSCYTDCILLDCCPVSSLRFNIQSVVEYASCNGRGKAASEAVNVCLRVLQIAPHTMMARRRKLPDACHQRKGKQTIEHCEKPGDNSDYRHGFPDDDLLVSTSTSRSMPLSTVSFSPINLMEPYAAGSTAQRSGSPNWVLLHWSACISDLQNKTTVKSKTRDGQAIEVSFWLVEPPGVSYFSVHCPGLKEDDFVEEPYVICAEAALVLFCVTFNIPGDLTSTHHFVYRAGPGEPALHLLPDHNAPAYEAQQFGLLPCGGTNNEHYAVVFLRWNKTIGDHMFDVHVFSSQTQAWSSKVALLSLSESENKFFCRHDTCKQITIGSSLGWVDLLRGILVVHKVFDEYPVIKYIPFPESRPFSRDKEESDAPQYFRDVACCNNMIKFVHIESHDPCCTGNKDWKATTWNRKLSWGYWRQRFTVKVDDISVDQSYSALLPELWDSETGKLDLKKLNFYTPTLSMCDDDFLYVMSKVNDEDDKAWVITVDMKHEVVQAVAPFSAGDMDFLPMYCPCSFPKYLNMTPGAEITNLVHKYFKRMEAEKCTVELLWTQDWLMELDQCLELERSIYMDHRSLQWCPVSSLHFNIRAVVEYASSIGQGKAASRAVDVCLRALEDLNCLLRKLPSDALLSPEAMRNNITNALEALENVLQIAPPPMMAGGTMMDEAMTPANAPKRPKPIFERGKKPGHKTEHMQPGGKLSYGRGKKAGHKIEPMQPGFSDGKLSRGRGKKAGHKIEPMQPGFSDGKLSHGRGKKAGHEKDKCDDDQHQAELDRQLELNLHGSWGPWLSSLPQDVWFILAIAFSALVRACLRYLNS</sequence>
<evidence type="ECO:0000256" key="1">
    <source>
        <dbReference type="SAM" id="MobiDB-lite"/>
    </source>
</evidence>
<dbReference type="OMA" id="CKQITIG"/>
<feature type="compositionally biased region" description="Basic and acidic residues" evidence="1">
    <location>
        <begin position="1195"/>
        <end position="1207"/>
    </location>
</feature>
<dbReference type="InterPro" id="IPR011676">
    <property type="entry name" value="DUF1618"/>
</dbReference>
<reference evidence="4" key="1">
    <citation type="submission" date="2018-08" db="EMBL/GenBank/DDBJ databases">
        <authorList>
            <person name="Rossello M."/>
        </authorList>
    </citation>
    <scope>NUCLEOTIDE SEQUENCE [LARGE SCALE GENOMIC DNA]</scope>
    <source>
        <strain evidence="4">cv. Chinese Spring</strain>
    </source>
</reference>
<dbReference type="EnsemblPlants" id="TraesCS1B02G391100.1">
    <property type="protein sequence ID" value="TraesCS1B02G391100.1"/>
    <property type="gene ID" value="TraesCS1B02G391100"/>
</dbReference>
<name>A0A3B5Z311_WHEAT</name>
<evidence type="ECO:0000259" key="3">
    <source>
        <dbReference type="Pfam" id="PF25306"/>
    </source>
</evidence>
<dbReference type="OrthoDB" id="597802at2759"/>
<proteinExistence type="predicted"/>
<dbReference type="PANTHER" id="PTHR33074">
    <property type="entry name" value="EXPRESSED PROTEIN-RELATED"/>
    <property type="match status" value="1"/>
</dbReference>
<feature type="region of interest" description="Disordered" evidence="1">
    <location>
        <begin position="1111"/>
        <end position="1207"/>
    </location>
</feature>
<dbReference type="PANTHER" id="PTHR33074:SF132">
    <property type="entry name" value="DUF1618 DOMAIN-CONTAINING PROTEIN"/>
    <property type="match status" value="1"/>
</dbReference>
<organism evidence="4">
    <name type="scientific">Triticum aestivum</name>
    <name type="common">Wheat</name>
    <dbReference type="NCBI Taxonomy" id="4565"/>
    <lineage>
        <taxon>Eukaryota</taxon>
        <taxon>Viridiplantae</taxon>
        <taxon>Streptophyta</taxon>
        <taxon>Embryophyta</taxon>
        <taxon>Tracheophyta</taxon>
        <taxon>Spermatophyta</taxon>
        <taxon>Magnoliopsida</taxon>
        <taxon>Liliopsida</taxon>
        <taxon>Poales</taxon>
        <taxon>Poaceae</taxon>
        <taxon>BOP clade</taxon>
        <taxon>Pooideae</taxon>
        <taxon>Triticodae</taxon>
        <taxon>Triticeae</taxon>
        <taxon>Triticinae</taxon>
        <taxon>Triticum</taxon>
    </lineage>
</organism>
<feature type="compositionally biased region" description="Basic and acidic residues" evidence="1">
    <location>
        <begin position="1118"/>
        <end position="1132"/>
    </location>
</feature>
<feature type="domain" description="DUF7880" evidence="3">
    <location>
        <begin position="421"/>
        <end position="511"/>
    </location>
</feature>
<evidence type="ECO:0008006" key="6">
    <source>
        <dbReference type="Google" id="ProtNLM"/>
    </source>
</evidence>
<keyword evidence="5" id="KW-1185">Reference proteome</keyword>
<feature type="domain" description="DUF1618" evidence="2">
    <location>
        <begin position="770"/>
        <end position="909"/>
    </location>
</feature>
<dbReference type="Gramene" id="TraesCS1B02G391100.1">
    <property type="protein sequence ID" value="TraesCS1B02G391100.1"/>
    <property type="gene ID" value="TraesCS1B02G391100"/>
</dbReference>